<dbReference type="EMBL" id="JAULSV010000001">
    <property type="protein sequence ID" value="KAK0655265.1"/>
    <property type="molecule type" value="Genomic_DNA"/>
</dbReference>
<protein>
    <submittedName>
        <fullName evidence="2">Uncharacterized protein</fullName>
    </submittedName>
</protein>
<dbReference type="AlphaFoldDB" id="A0AA40CXK4"/>
<feature type="compositionally biased region" description="Basic and acidic residues" evidence="1">
    <location>
        <begin position="211"/>
        <end position="228"/>
    </location>
</feature>
<gene>
    <name evidence="2" type="ORF">B0T16DRAFT_384201</name>
</gene>
<evidence type="ECO:0000313" key="2">
    <source>
        <dbReference type="EMBL" id="KAK0655265.1"/>
    </source>
</evidence>
<accession>A0AA40CXK4</accession>
<feature type="compositionally biased region" description="Basic and acidic residues" evidence="1">
    <location>
        <begin position="69"/>
        <end position="80"/>
    </location>
</feature>
<evidence type="ECO:0000313" key="3">
    <source>
        <dbReference type="Proteomes" id="UP001174936"/>
    </source>
</evidence>
<feature type="region of interest" description="Disordered" evidence="1">
    <location>
        <begin position="207"/>
        <end position="228"/>
    </location>
</feature>
<feature type="compositionally biased region" description="Low complexity" evidence="1">
    <location>
        <begin position="97"/>
        <end position="113"/>
    </location>
</feature>
<reference evidence="2" key="1">
    <citation type="submission" date="2023-06" db="EMBL/GenBank/DDBJ databases">
        <title>Genome-scale phylogeny and comparative genomics of the fungal order Sordariales.</title>
        <authorList>
            <consortium name="Lawrence Berkeley National Laboratory"/>
            <person name="Hensen N."/>
            <person name="Bonometti L."/>
            <person name="Westerberg I."/>
            <person name="Brannstrom I.O."/>
            <person name="Guillou S."/>
            <person name="Cros-Aarteil S."/>
            <person name="Calhoun S."/>
            <person name="Haridas S."/>
            <person name="Kuo A."/>
            <person name="Mondo S."/>
            <person name="Pangilinan J."/>
            <person name="Riley R."/>
            <person name="Labutti K."/>
            <person name="Andreopoulos B."/>
            <person name="Lipzen A."/>
            <person name="Chen C."/>
            <person name="Yanf M."/>
            <person name="Daum C."/>
            <person name="Ng V."/>
            <person name="Clum A."/>
            <person name="Steindorff A."/>
            <person name="Ohm R."/>
            <person name="Martin F."/>
            <person name="Silar P."/>
            <person name="Natvig D."/>
            <person name="Lalanne C."/>
            <person name="Gautier V."/>
            <person name="Ament-Velasquez S.L."/>
            <person name="Kruys A."/>
            <person name="Hutchinson M.I."/>
            <person name="Powell A.J."/>
            <person name="Barry K."/>
            <person name="Miller A.N."/>
            <person name="Grigoriev I.V."/>
            <person name="Debuchy R."/>
            <person name="Gladieux P."/>
            <person name="Thoren M.H."/>
            <person name="Johannesson H."/>
        </authorList>
    </citation>
    <scope>NUCLEOTIDE SEQUENCE</scope>
    <source>
        <strain evidence="2">SMH2532-1</strain>
    </source>
</reference>
<sequence>MLEYEKLGLDKFGAVFDLLIRDVFDLLIRDPTRTPKPRRGSLGDCLGPFAHLASLHRRLGDLGGRSRPRAREGLVTRPEDAPWGPTDLPNPAGIDLTTTEAPSSRSRAAARRTILPATRRRTTFSDSDDGDGGDGNRGDLSSADVPDPTKTRPLPLPKRRTPAETIMVNFLVNAIAAVAMQIQPVQSAPVCVADAREQTFKFGRGRRHEIKSKSSDEQKRRARRERAGDLHGDGLVAVFEAKRHQHDDDDVEVRAQQTMEHVAVIWEKHKGHKDVEQPRFCGT</sequence>
<keyword evidence="3" id="KW-1185">Reference proteome</keyword>
<feature type="region of interest" description="Disordered" evidence="1">
    <location>
        <begin position="60"/>
        <end position="160"/>
    </location>
</feature>
<proteinExistence type="predicted"/>
<comment type="caution">
    <text evidence="2">The sequence shown here is derived from an EMBL/GenBank/DDBJ whole genome shotgun (WGS) entry which is preliminary data.</text>
</comment>
<name>A0AA40CXK4_9PEZI</name>
<dbReference type="Proteomes" id="UP001174936">
    <property type="component" value="Unassembled WGS sequence"/>
</dbReference>
<evidence type="ECO:0000256" key="1">
    <source>
        <dbReference type="SAM" id="MobiDB-lite"/>
    </source>
</evidence>
<organism evidence="2 3">
    <name type="scientific">Cercophora newfieldiana</name>
    <dbReference type="NCBI Taxonomy" id="92897"/>
    <lineage>
        <taxon>Eukaryota</taxon>
        <taxon>Fungi</taxon>
        <taxon>Dikarya</taxon>
        <taxon>Ascomycota</taxon>
        <taxon>Pezizomycotina</taxon>
        <taxon>Sordariomycetes</taxon>
        <taxon>Sordariomycetidae</taxon>
        <taxon>Sordariales</taxon>
        <taxon>Lasiosphaeriaceae</taxon>
        <taxon>Cercophora</taxon>
    </lineage>
</organism>